<proteinExistence type="predicted"/>
<organism evidence="1 2">
    <name type="scientific">Romanomermis culicivorax</name>
    <name type="common">Nematode worm</name>
    <dbReference type="NCBI Taxonomy" id="13658"/>
    <lineage>
        <taxon>Eukaryota</taxon>
        <taxon>Metazoa</taxon>
        <taxon>Ecdysozoa</taxon>
        <taxon>Nematoda</taxon>
        <taxon>Enoplea</taxon>
        <taxon>Dorylaimia</taxon>
        <taxon>Mermithida</taxon>
        <taxon>Mermithoidea</taxon>
        <taxon>Mermithidae</taxon>
        <taxon>Romanomermis</taxon>
    </lineage>
</organism>
<keyword evidence="1" id="KW-1185">Reference proteome</keyword>
<evidence type="ECO:0000313" key="1">
    <source>
        <dbReference type="Proteomes" id="UP000887565"/>
    </source>
</evidence>
<sequence length="78" mass="8453">MPVALIDAGGHRIKTVGMANQTSTSRLPVPRELRHHPGVRTTVEVHSNLVWGSTKNPHCLYSSGDLAQSQEVSLTVKP</sequence>
<protein>
    <submittedName>
        <fullName evidence="2">Uncharacterized protein</fullName>
    </submittedName>
</protein>
<accession>A0A915KSU5</accession>
<dbReference type="WBParaSite" id="nRc.2.0.1.t41843-RA">
    <property type="protein sequence ID" value="nRc.2.0.1.t41843-RA"/>
    <property type="gene ID" value="nRc.2.0.1.g41843"/>
</dbReference>
<reference evidence="2" key="1">
    <citation type="submission" date="2022-11" db="UniProtKB">
        <authorList>
            <consortium name="WormBaseParasite"/>
        </authorList>
    </citation>
    <scope>IDENTIFICATION</scope>
</reference>
<dbReference type="AlphaFoldDB" id="A0A915KSU5"/>
<dbReference type="Proteomes" id="UP000887565">
    <property type="component" value="Unplaced"/>
</dbReference>
<name>A0A915KSU5_ROMCU</name>
<evidence type="ECO:0000313" key="2">
    <source>
        <dbReference type="WBParaSite" id="nRc.2.0.1.t41843-RA"/>
    </source>
</evidence>